<organism evidence="2 3">
    <name type="scientific">Baudoinia panamericana (strain UAMH 10762)</name>
    <name type="common">Angels' share fungus</name>
    <name type="synonym">Baudoinia compniacensis (strain UAMH 10762)</name>
    <dbReference type="NCBI Taxonomy" id="717646"/>
    <lineage>
        <taxon>Eukaryota</taxon>
        <taxon>Fungi</taxon>
        <taxon>Dikarya</taxon>
        <taxon>Ascomycota</taxon>
        <taxon>Pezizomycotina</taxon>
        <taxon>Dothideomycetes</taxon>
        <taxon>Dothideomycetidae</taxon>
        <taxon>Mycosphaerellales</taxon>
        <taxon>Teratosphaeriaceae</taxon>
        <taxon>Baudoinia</taxon>
    </lineage>
</organism>
<feature type="transmembrane region" description="Helical" evidence="1">
    <location>
        <begin position="52"/>
        <end position="71"/>
    </location>
</feature>
<keyword evidence="3" id="KW-1185">Reference proteome</keyword>
<accession>M2MF33</accession>
<proteinExistence type="predicted"/>
<keyword evidence="1" id="KW-1133">Transmembrane helix</keyword>
<feature type="transmembrane region" description="Helical" evidence="1">
    <location>
        <begin position="167"/>
        <end position="185"/>
    </location>
</feature>
<keyword evidence="1" id="KW-0472">Membrane</keyword>
<evidence type="ECO:0000256" key="1">
    <source>
        <dbReference type="SAM" id="Phobius"/>
    </source>
</evidence>
<keyword evidence="1" id="KW-0812">Transmembrane</keyword>
<dbReference type="eggNOG" id="ENOG502RKPQ">
    <property type="taxonomic scope" value="Eukaryota"/>
</dbReference>
<dbReference type="HOGENOM" id="CLU_924348_0_0_1"/>
<feature type="transmembrane region" description="Helical" evidence="1">
    <location>
        <begin position="197"/>
        <end position="223"/>
    </location>
</feature>
<reference evidence="2 3" key="1">
    <citation type="journal article" date="2012" name="PLoS Pathog.">
        <title>Diverse lifestyles and strategies of plant pathogenesis encoded in the genomes of eighteen Dothideomycetes fungi.</title>
        <authorList>
            <person name="Ohm R.A."/>
            <person name="Feau N."/>
            <person name="Henrissat B."/>
            <person name="Schoch C.L."/>
            <person name="Horwitz B.A."/>
            <person name="Barry K.W."/>
            <person name="Condon B.J."/>
            <person name="Copeland A.C."/>
            <person name="Dhillon B."/>
            <person name="Glaser F."/>
            <person name="Hesse C.N."/>
            <person name="Kosti I."/>
            <person name="LaButti K."/>
            <person name="Lindquist E.A."/>
            <person name="Lucas S."/>
            <person name="Salamov A.A."/>
            <person name="Bradshaw R.E."/>
            <person name="Ciuffetti L."/>
            <person name="Hamelin R.C."/>
            <person name="Kema G.H.J."/>
            <person name="Lawrence C."/>
            <person name="Scott J.A."/>
            <person name="Spatafora J.W."/>
            <person name="Turgeon B.G."/>
            <person name="de Wit P.J.G.M."/>
            <person name="Zhong S."/>
            <person name="Goodwin S.B."/>
            <person name="Grigoriev I.V."/>
        </authorList>
    </citation>
    <scope>NUCLEOTIDE SEQUENCE [LARGE SCALE GENOMIC DNA]</scope>
    <source>
        <strain evidence="2 3">UAMH 10762</strain>
    </source>
</reference>
<dbReference type="Proteomes" id="UP000011761">
    <property type="component" value="Unassembled WGS sequence"/>
</dbReference>
<dbReference type="KEGG" id="bcom:BAUCODRAFT_149239"/>
<dbReference type="OrthoDB" id="5342924at2759"/>
<evidence type="ECO:0000313" key="3">
    <source>
        <dbReference type="Proteomes" id="UP000011761"/>
    </source>
</evidence>
<dbReference type="GeneID" id="19108941"/>
<gene>
    <name evidence="2" type="ORF">BAUCODRAFT_149239</name>
</gene>
<dbReference type="AlphaFoldDB" id="M2MF33"/>
<dbReference type="RefSeq" id="XP_007677784.1">
    <property type="nucleotide sequence ID" value="XM_007679594.1"/>
</dbReference>
<dbReference type="EMBL" id="KB445557">
    <property type="protein sequence ID" value="EMC95231.1"/>
    <property type="molecule type" value="Genomic_DNA"/>
</dbReference>
<protein>
    <submittedName>
        <fullName evidence="2">Uncharacterized protein</fullName>
    </submittedName>
</protein>
<feature type="transmembrane region" description="Helical" evidence="1">
    <location>
        <begin position="129"/>
        <end position="147"/>
    </location>
</feature>
<name>M2MF33_BAUPA</name>
<evidence type="ECO:0000313" key="2">
    <source>
        <dbReference type="EMBL" id="EMC95231.1"/>
    </source>
</evidence>
<sequence>MAEERPASLRIPSHRDNVEMDSLLSTGSTSKLIKQHRVESDNTEGGSWTSTLLIQALCLLWLAPILALLILNIRGHIIGASAWCPPWDPCWVDTYNPQQIVPQENMARFNKADHNLLGFLQLVAKALEVWFNFIACLLMYVLTVHLAEQPTGLPLRYLTLPSEFSDVTVLLDWSFWSSVAWFPGVSSGSFRDPRARVRLYVLLAIFLCILCNLMGPATAVLVLPTLGWRETAASEQAWVVSNHSSNPPPASGFAFTDSGCTAADFSAKKYSCAAAKWGVTLDGWISTTMTSVDETPGYMDW</sequence>